<evidence type="ECO:0000313" key="1">
    <source>
        <dbReference type="EMBL" id="KAE9385915.1"/>
    </source>
</evidence>
<protein>
    <submittedName>
        <fullName evidence="1">Uncharacterized protein</fullName>
    </submittedName>
</protein>
<sequence>MSQLEALDKTIFVGSTLSGTKSTTSVLNIPTRSLGQNYLCQLYTLWLLPILTSTLKHSLVLMIYYNYSLVHGECCWVHPVPILHLKLAMLEDYGMLPVLADKLLFAYHIELSGGCRNVDLAS</sequence>
<keyword evidence="2" id="KW-1185">Reference proteome</keyword>
<dbReference type="EMBL" id="ML769932">
    <property type="protein sequence ID" value="KAE9385915.1"/>
    <property type="molecule type" value="Genomic_DNA"/>
</dbReference>
<accession>A0A6A4GKV3</accession>
<name>A0A6A4GKV3_9AGAR</name>
<dbReference type="Proteomes" id="UP000799118">
    <property type="component" value="Unassembled WGS sequence"/>
</dbReference>
<evidence type="ECO:0000313" key="2">
    <source>
        <dbReference type="Proteomes" id="UP000799118"/>
    </source>
</evidence>
<gene>
    <name evidence="1" type="ORF">BT96DRAFT_1006600</name>
</gene>
<organism evidence="1 2">
    <name type="scientific">Gymnopus androsaceus JB14</name>
    <dbReference type="NCBI Taxonomy" id="1447944"/>
    <lineage>
        <taxon>Eukaryota</taxon>
        <taxon>Fungi</taxon>
        <taxon>Dikarya</taxon>
        <taxon>Basidiomycota</taxon>
        <taxon>Agaricomycotina</taxon>
        <taxon>Agaricomycetes</taxon>
        <taxon>Agaricomycetidae</taxon>
        <taxon>Agaricales</taxon>
        <taxon>Marasmiineae</taxon>
        <taxon>Omphalotaceae</taxon>
        <taxon>Gymnopus</taxon>
    </lineage>
</organism>
<dbReference type="AlphaFoldDB" id="A0A6A4GKV3"/>
<proteinExistence type="predicted"/>
<reference evidence="1" key="1">
    <citation type="journal article" date="2019" name="Environ. Microbiol.">
        <title>Fungal ecological strategies reflected in gene transcription - a case study of two litter decomposers.</title>
        <authorList>
            <person name="Barbi F."/>
            <person name="Kohler A."/>
            <person name="Barry K."/>
            <person name="Baskaran P."/>
            <person name="Daum C."/>
            <person name="Fauchery L."/>
            <person name="Ihrmark K."/>
            <person name="Kuo A."/>
            <person name="LaButti K."/>
            <person name="Lipzen A."/>
            <person name="Morin E."/>
            <person name="Grigoriev I.V."/>
            <person name="Henrissat B."/>
            <person name="Lindahl B."/>
            <person name="Martin F."/>
        </authorList>
    </citation>
    <scope>NUCLEOTIDE SEQUENCE</scope>
    <source>
        <strain evidence="1">JB14</strain>
    </source>
</reference>